<feature type="transmembrane region" description="Helical" evidence="17">
    <location>
        <begin position="474"/>
        <end position="499"/>
    </location>
</feature>
<dbReference type="EC" id="2.4.99.18" evidence="6"/>
<dbReference type="GO" id="GO:0046872">
    <property type="term" value="F:metal ion binding"/>
    <property type="evidence" value="ECO:0007669"/>
    <property type="project" value="UniProtKB-KW"/>
</dbReference>
<dbReference type="Pfam" id="PF02516">
    <property type="entry name" value="STT3"/>
    <property type="match status" value="2"/>
</dbReference>
<evidence type="ECO:0000256" key="14">
    <source>
        <dbReference type="ARBA" id="ARBA00023211"/>
    </source>
</evidence>
<dbReference type="GO" id="GO:0012505">
    <property type="term" value="C:endomembrane system"/>
    <property type="evidence" value="ECO:0007669"/>
    <property type="project" value="UniProtKB-SubCell"/>
</dbReference>
<dbReference type="SUPFAM" id="SSF48403">
    <property type="entry name" value="Ankyrin repeat"/>
    <property type="match status" value="1"/>
</dbReference>
<feature type="domain" description="Oligosaccharyl transferase STT3 N-terminal" evidence="18">
    <location>
        <begin position="45"/>
        <end position="122"/>
    </location>
</feature>
<keyword evidence="13 17" id="KW-0472">Membrane</keyword>
<evidence type="ECO:0000256" key="4">
    <source>
        <dbReference type="ARBA" id="ARBA00004922"/>
    </source>
</evidence>
<dbReference type="GO" id="GO:0004579">
    <property type="term" value="F:dolichyl-diphosphooligosaccharide-protein glycotransferase activity"/>
    <property type="evidence" value="ECO:0007669"/>
    <property type="project" value="UniProtKB-EC"/>
</dbReference>
<comment type="subcellular location">
    <subcellularLocation>
        <location evidence="3">Endomembrane system</location>
        <topology evidence="3">Multi-pass membrane protein</topology>
    </subcellularLocation>
</comment>
<accession>A0AAD3H6P9</accession>
<protein>
    <recommendedName>
        <fullName evidence="6">dolichyl-diphosphooligosaccharide--protein glycotransferase</fullName>
        <ecNumber evidence="6">2.4.99.18</ecNumber>
    </recommendedName>
</protein>
<comment type="pathway">
    <text evidence="4">Protein modification; protein glycosylation.</text>
</comment>
<evidence type="ECO:0000256" key="10">
    <source>
        <dbReference type="ARBA" id="ARBA00022723"/>
    </source>
</evidence>
<comment type="cofactor">
    <cofactor evidence="1">
        <name>Mn(2+)</name>
        <dbReference type="ChEBI" id="CHEBI:29035"/>
    </cofactor>
</comment>
<feature type="transmembrane region" description="Helical" evidence="17">
    <location>
        <begin position="443"/>
        <end position="467"/>
    </location>
</feature>
<evidence type="ECO:0000256" key="12">
    <source>
        <dbReference type="ARBA" id="ARBA00022989"/>
    </source>
</evidence>
<feature type="region of interest" description="Disordered" evidence="16">
    <location>
        <begin position="520"/>
        <end position="544"/>
    </location>
</feature>
<comment type="caution">
    <text evidence="19">The sequence shown here is derived from an EMBL/GenBank/DDBJ whole genome shotgun (WGS) entry which is preliminary data.</text>
</comment>
<comment type="catalytic activity">
    <reaction evidence="15">
        <text>a di-trans,poly-cis-dolichyl diphosphooligosaccharide + L-asparaginyl-[protein] = N(4)-(oligosaccharide-(1-&gt;4)-N-acetyl-beta-D-glucosaminyl-(1-&gt;4)-N-acetyl-beta-D-glucosaminyl)-L-asparaginyl-[protein] + a di-trans,poly-cis-dolichyl diphosphate + H(+)</text>
        <dbReference type="Rhea" id="RHEA:22980"/>
        <dbReference type="Rhea" id="RHEA-COMP:12804"/>
        <dbReference type="Rhea" id="RHEA-COMP:12805"/>
        <dbReference type="Rhea" id="RHEA-COMP:19506"/>
        <dbReference type="Rhea" id="RHEA-COMP:19509"/>
        <dbReference type="ChEBI" id="CHEBI:15378"/>
        <dbReference type="ChEBI" id="CHEBI:50347"/>
        <dbReference type="ChEBI" id="CHEBI:57497"/>
        <dbReference type="ChEBI" id="CHEBI:57570"/>
        <dbReference type="ChEBI" id="CHEBI:132529"/>
        <dbReference type="EC" id="2.4.99.18"/>
    </reaction>
</comment>
<comment type="cofactor">
    <cofactor evidence="2">
        <name>Mg(2+)</name>
        <dbReference type="ChEBI" id="CHEBI:18420"/>
    </cofactor>
</comment>
<keyword evidence="7" id="KW-0328">Glycosyltransferase</keyword>
<reference evidence="19 20" key="1">
    <citation type="journal article" date="2021" name="Sci. Rep.">
        <title>The genome of the diatom Chaetoceros tenuissimus carries an ancient integrated fragment of an extant virus.</title>
        <authorList>
            <person name="Hongo Y."/>
            <person name="Kimura K."/>
            <person name="Takaki Y."/>
            <person name="Yoshida Y."/>
            <person name="Baba S."/>
            <person name="Kobayashi G."/>
            <person name="Nagasaki K."/>
            <person name="Hano T."/>
            <person name="Tomaru Y."/>
        </authorList>
    </citation>
    <scope>NUCLEOTIDE SEQUENCE [LARGE SCALE GENOMIC DNA]</scope>
    <source>
        <strain evidence="19 20">NIES-3715</strain>
    </source>
</reference>
<evidence type="ECO:0000256" key="1">
    <source>
        <dbReference type="ARBA" id="ARBA00001936"/>
    </source>
</evidence>
<evidence type="ECO:0000256" key="15">
    <source>
        <dbReference type="ARBA" id="ARBA00048829"/>
    </source>
</evidence>
<evidence type="ECO:0000256" key="3">
    <source>
        <dbReference type="ARBA" id="ARBA00004127"/>
    </source>
</evidence>
<evidence type="ECO:0000256" key="8">
    <source>
        <dbReference type="ARBA" id="ARBA00022679"/>
    </source>
</evidence>
<proteinExistence type="inferred from homology"/>
<feature type="transmembrane region" description="Helical" evidence="17">
    <location>
        <begin position="373"/>
        <end position="392"/>
    </location>
</feature>
<evidence type="ECO:0000256" key="17">
    <source>
        <dbReference type="SAM" id="Phobius"/>
    </source>
</evidence>
<keyword evidence="12 17" id="KW-1133">Transmembrane helix</keyword>
<evidence type="ECO:0000259" key="18">
    <source>
        <dbReference type="Pfam" id="PF02516"/>
    </source>
</evidence>
<dbReference type="EMBL" id="BLLK01000045">
    <property type="protein sequence ID" value="GFH52276.1"/>
    <property type="molecule type" value="Genomic_DNA"/>
</dbReference>
<feature type="region of interest" description="Disordered" evidence="16">
    <location>
        <begin position="814"/>
        <end position="862"/>
    </location>
</feature>
<comment type="similarity">
    <text evidence="5">Belongs to the STT3 family.</text>
</comment>
<feature type="transmembrane region" description="Helical" evidence="17">
    <location>
        <begin position="310"/>
        <end position="328"/>
    </location>
</feature>
<evidence type="ECO:0000256" key="9">
    <source>
        <dbReference type="ARBA" id="ARBA00022692"/>
    </source>
</evidence>
<keyword evidence="14" id="KW-0464">Manganese</keyword>
<feature type="compositionally biased region" description="Basic and acidic residues" evidence="16">
    <location>
        <begin position="852"/>
        <end position="862"/>
    </location>
</feature>
<evidence type="ECO:0000256" key="16">
    <source>
        <dbReference type="SAM" id="MobiDB-lite"/>
    </source>
</evidence>
<dbReference type="InterPro" id="IPR048307">
    <property type="entry name" value="STT3_N"/>
</dbReference>
<keyword evidence="11" id="KW-0460">Magnesium</keyword>
<dbReference type="GO" id="GO:0016020">
    <property type="term" value="C:membrane"/>
    <property type="evidence" value="ECO:0007669"/>
    <property type="project" value="InterPro"/>
</dbReference>
<feature type="domain" description="Oligosaccharyl transferase STT3 N-terminal" evidence="18">
    <location>
        <begin position="209"/>
        <end position="478"/>
    </location>
</feature>
<name>A0AAD3H6P9_9STRA</name>
<evidence type="ECO:0000256" key="6">
    <source>
        <dbReference type="ARBA" id="ARBA00012605"/>
    </source>
</evidence>
<keyword evidence="20" id="KW-1185">Reference proteome</keyword>
<feature type="compositionally biased region" description="Polar residues" evidence="16">
    <location>
        <begin position="828"/>
        <end position="846"/>
    </location>
</feature>
<dbReference type="PANTHER" id="PTHR13872:SF1">
    <property type="entry name" value="DOLICHYL-DIPHOSPHOOLIGOSACCHARIDE--PROTEIN GLYCOSYLTRANSFERASE SUBUNIT STT3B"/>
    <property type="match status" value="1"/>
</dbReference>
<evidence type="ECO:0000256" key="5">
    <source>
        <dbReference type="ARBA" id="ARBA00010810"/>
    </source>
</evidence>
<evidence type="ECO:0000313" key="20">
    <source>
        <dbReference type="Proteomes" id="UP001054902"/>
    </source>
</evidence>
<gene>
    <name evidence="19" type="ORF">CTEN210_08752</name>
</gene>
<dbReference type="InterPro" id="IPR003674">
    <property type="entry name" value="Oligo_trans_STT3"/>
</dbReference>
<keyword evidence="8" id="KW-0808">Transferase</keyword>
<organism evidence="19 20">
    <name type="scientific">Chaetoceros tenuissimus</name>
    <dbReference type="NCBI Taxonomy" id="426638"/>
    <lineage>
        <taxon>Eukaryota</taxon>
        <taxon>Sar</taxon>
        <taxon>Stramenopiles</taxon>
        <taxon>Ochrophyta</taxon>
        <taxon>Bacillariophyta</taxon>
        <taxon>Coscinodiscophyceae</taxon>
        <taxon>Chaetocerotophycidae</taxon>
        <taxon>Chaetocerotales</taxon>
        <taxon>Chaetocerotaceae</taxon>
        <taxon>Chaetoceros</taxon>
    </lineage>
</organism>
<evidence type="ECO:0000256" key="13">
    <source>
        <dbReference type="ARBA" id="ARBA00023136"/>
    </source>
</evidence>
<dbReference type="Gene3D" id="3.40.50.12610">
    <property type="match status" value="1"/>
</dbReference>
<evidence type="ECO:0000256" key="2">
    <source>
        <dbReference type="ARBA" id="ARBA00001946"/>
    </source>
</evidence>
<dbReference type="PANTHER" id="PTHR13872">
    <property type="entry name" value="DOLICHYL-DIPHOSPHOOLIGOSACCHARIDE--PROTEIN GLYCOSYLTRANSFERASE SUBUNIT"/>
    <property type="match status" value="1"/>
</dbReference>
<dbReference type="AlphaFoldDB" id="A0AAD3H6P9"/>
<evidence type="ECO:0000256" key="11">
    <source>
        <dbReference type="ARBA" id="ARBA00022842"/>
    </source>
</evidence>
<keyword evidence="10" id="KW-0479">Metal-binding</keyword>
<evidence type="ECO:0000313" key="19">
    <source>
        <dbReference type="EMBL" id="GFH52276.1"/>
    </source>
</evidence>
<evidence type="ECO:0000256" key="7">
    <source>
        <dbReference type="ARBA" id="ARBA00022676"/>
    </source>
</evidence>
<keyword evidence="9 17" id="KW-0812">Transmembrane</keyword>
<dbReference type="Gene3D" id="1.25.40.20">
    <property type="entry name" value="Ankyrin repeat-containing domain"/>
    <property type="match status" value="1"/>
</dbReference>
<dbReference type="InterPro" id="IPR036770">
    <property type="entry name" value="Ankyrin_rpt-contain_sf"/>
</dbReference>
<dbReference type="Proteomes" id="UP001054902">
    <property type="component" value="Unassembled WGS sequence"/>
</dbReference>
<feature type="transmembrane region" description="Helical" evidence="17">
    <location>
        <begin position="554"/>
        <end position="573"/>
    </location>
</feature>
<sequence length="966" mass="109967">MVWKRNYLRYLDDSTYLNRLKYCSWFLCSHFYLLLGYKARTLSILEYGRVIREYDPYFNLRATEYLYKNGIRKFFTWMDDKSWYPLGRPVGTTIYPGVQIATCTIKMFIDAVCKCYNFFMLYILGKDKWTIDTMSVNDVCCFVPIWAGLIGSIVTGLIAYECTITCNSEYTLLSYLKSRIKKGNKGSIHPSNKRNQEANAPSYNPAVECGIFAMGMMAMCPTNLMRSMGGGYDNESVVMPFMLTTFYFWIRSLRGNDDLSHSFSIHAGISFCATASCWGGYIFVSNLIALHTFILILMGRFTEKLRLSYSMFYVLGTYLATRISVVGYKPLQSLEQIFGVGVLLLCQLLHQFDNYDTQKNIGGNKRKKNQVRLLTIALLVGLFAVVSTSPIFTPLSPRIRSIFLKHQPTGNPLIDSVAEHHPADASVYFRFLQNLCIGSPLGIFYILENFGDVPCFLLVYTISAIFLSLKMVRLLILVGPVASILTGIAMGRIVCFFIFKIVDFSWIGMEEDEQVPIVPKTYSNDHGKKKKKQSREKIPNKSATGTFKSNHTSFILYLVALVAVITFNFLYLYNSIILGRTLTSPGIVERRMHEGQIVTVDDYREAYAWIKSGTPEDSRILAWYDLGFHISSMTDRRSFADGNTWNYEHVALLARILTSSEEEGYSLARHISDYILVSAGGSNDDLAKIPHIAQIANNVYPHICGKDIDCSGFRLSPSGRPSKLLQKSLLFKLHSNLLVEGVTINQAFFKEVFRSKFGRVRIYKIVDTDEESKAWVDDPRNRFCDAPGSWICRGQYPPALRKLLRNKISPQNDNFNHSTFSDGDDVSTEQVRNPQCMDSSTATEQRCASGELKQRPGEKDELMQEVTKESIAKISKKWEDTDHTTMMWNIITRGTVADLENALENVPLLAHVRSSDGRGPIWWAFEHQKHDMVQILKQHNVNYNQKDKDGLTPVDLLSLSQNIEWI</sequence>
<feature type="transmembrane region" description="Helical" evidence="17">
    <location>
        <begin position="278"/>
        <end position="298"/>
    </location>
</feature>